<comment type="caution">
    <text evidence="6">The sequence shown here is derived from an EMBL/GenBank/DDBJ whole genome shotgun (WGS) entry which is preliminary data.</text>
</comment>
<evidence type="ECO:0000256" key="3">
    <source>
        <dbReference type="ARBA" id="ARBA00023186"/>
    </source>
</evidence>
<dbReference type="PANTHER" id="PTHR43096:SF52">
    <property type="entry name" value="DNAJ HOMOLOG 1, MITOCHONDRIAL-RELATED"/>
    <property type="match status" value="1"/>
</dbReference>
<protein>
    <submittedName>
        <fullName evidence="6">Chaperone protein DnaJ</fullName>
    </submittedName>
</protein>
<dbReference type="PROSITE" id="PS00636">
    <property type="entry name" value="DNAJ_1"/>
    <property type="match status" value="1"/>
</dbReference>
<feature type="domain" description="J" evidence="5">
    <location>
        <begin position="4"/>
        <end position="70"/>
    </location>
</feature>
<evidence type="ECO:0000313" key="7">
    <source>
        <dbReference type="Proteomes" id="UP000672657"/>
    </source>
</evidence>
<sequence>MDSDYYRVLGVQRAASQADIRNAYRRLAMRWHPDRNPDTAERAEAVFKSLQQAYAVLKDPVARAAYDAQVAQPKRNDGPAAAPDAARSPGTPGADYACETTIPLETAVLGGIALTRVSESPACVHCSGKGQQASDCATCEGRGSLARRFRQVPCTDCQGAGQRTRRCDACRGLGTTRVAKLLRVTVPAHTRDGTVLRAKGLGGESVDGGPRGNLLCKVSIRADRVFRMDGLDLQRELKIDFVVAILGGQVSLMRFRTSLVVEVPPMTRSGALIRIAGQGLHDPKRRRSGDLVLKVMIDLPAKMRMPDERQRAVLREIARGY</sequence>
<evidence type="ECO:0000313" key="6">
    <source>
        <dbReference type="EMBL" id="CAG2147380.1"/>
    </source>
</evidence>
<dbReference type="PRINTS" id="PR00625">
    <property type="entry name" value="JDOMAIN"/>
</dbReference>
<dbReference type="SMART" id="SM00271">
    <property type="entry name" value="DnaJ"/>
    <property type="match status" value="1"/>
</dbReference>
<dbReference type="InterPro" id="IPR036869">
    <property type="entry name" value="J_dom_sf"/>
</dbReference>
<dbReference type="PROSITE" id="PS50076">
    <property type="entry name" value="DNAJ_2"/>
    <property type="match status" value="1"/>
</dbReference>
<dbReference type="PANTHER" id="PTHR43096">
    <property type="entry name" value="DNAJ HOMOLOG 1, MITOCHONDRIAL-RELATED"/>
    <property type="match status" value="1"/>
</dbReference>
<dbReference type="CDD" id="cd06257">
    <property type="entry name" value="DnaJ"/>
    <property type="match status" value="1"/>
</dbReference>
<dbReference type="Gene3D" id="2.60.260.20">
    <property type="entry name" value="Urease metallochaperone UreE, N-terminal domain"/>
    <property type="match status" value="2"/>
</dbReference>
<evidence type="ECO:0000256" key="1">
    <source>
        <dbReference type="ARBA" id="ARBA00022705"/>
    </source>
</evidence>
<dbReference type="RefSeq" id="WP_211954179.1">
    <property type="nucleotide sequence ID" value="NZ_CAJPVI010000017.1"/>
</dbReference>
<dbReference type="Proteomes" id="UP000672657">
    <property type="component" value="Unassembled WGS sequence"/>
</dbReference>
<evidence type="ECO:0000259" key="5">
    <source>
        <dbReference type="PROSITE" id="PS50076"/>
    </source>
</evidence>
<keyword evidence="2" id="KW-0346">Stress response</keyword>
<dbReference type="SUPFAM" id="SSF46565">
    <property type="entry name" value="Chaperone J-domain"/>
    <property type="match status" value="1"/>
</dbReference>
<reference evidence="6 7" key="1">
    <citation type="submission" date="2021-03" db="EMBL/GenBank/DDBJ databases">
        <authorList>
            <person name="Peeters C."/>
        </authorList>
    </citation>
    <scope>NUCLEOTIDE SEQUENCE [LARGE SCALE GENOMIC DNA]</scope>
    <source>
        <strain evidence="6 7">LMG 26411</strain>
    </source>
</reference>
<accession>A0ABM8THX0</accession>
<evidence type="ECO:0000256" key="2">
    <source>
        <dbReference type="ARBA" id="ARBA00023016"/>
    </source>
</evidence>
<keyword evidence="7" id="KW-1185">Reference proteome</keyword>
<gene>
    <name evidence="6" type="primary">dnaJ_3</name>
    <name evidence="6" type="ORF">LMG26411_03138</name>
</gene>
<dbReference type="InterPro" id="IPR036410">
    <property type="entry name" value="HSP_DnaJ_Cys-rich_dom_sf"/>
</dbReference>
<dbReference type="EMBL" id="CAJPVI010000017">
    <property type="protein sequence ID" value="CAG2147380.1"/>
    <property type="molecule type" value="Genomic_DNA"/>
</dbReference>
<proteinExistence type="predicted"/>
<dbReference type="InterPro" id="IPR001623">
    <property type="entry name" value="DnaJ_domain"/>
</dbReference>
<dbReference type="InterPro" id="IPR008971">
    <property type="entry name" value="HSP40/DnaJ_pept-bd"/>
</dbReference>
<organism evidence="6 7">
    <name type="scientific">Cupriavidus numazuensis</name>
    <dbReference type="NCBI Taxonomy" id="221992"/>
    <lineage>
        <taxon>Bacteria</taxon>
        <taxon>Pseudomonadati</taxon>
        <taxon>Pseudomonadota</taxon>
        <taxon>Betaproteobacteria</taxon>
        <taxon>Burkholderiales</taxon>
        <taxon>Burkholderiaceae</taxon>
        <taxon>Cupriavidus</taxon>
    </lineage>
</organism>
<name>A0ABM8THX0_9BURK</name>
<dbReference type="Pfam" id="PF00226">
    <property type="entry name" value="DnaJ"/>
    <property type="match status" value="1"/>
</dbReference>
<dbReference type="SUPFAM" id="SSF49493">
    <property type="entry name" value="HSP40/DnaJ peptide-binding domain"/>
    <property type="match status" value="2"/>
</dbReference>
<dbReference type="InterPro" id="IPR002939">
    <property type="entry name" value="DnaJ_C"/>
</dbReference>
<keyword evidence="1" id="KW-0235">DNA replication</keyword>
<dbReference type="Gene3D" id="2.10.230.10">
    <property type="entry name" value="Heat shock protein DnaJ, cysteine-rich domain"/>
    <property type="match status" value="1"/>
</dbReference>
<dbReference type="Pfam" id="PF01556">
    <property type="entry name" value="DnaJ_C"/>
    <property type="match status" value="1"/>
</dbReference>
<keyword evidence="3" id="KW-0143">Chaperone</keyword>
<evidence type="ECO:0000256" key="4">
    <source>
        <dbReference type="SAM" id="MobiDB-lite"/>
    </source>
</evidence>
<dbReference type="SUPFAM" id="SSF57938">
    <property type="entry name" value="DnaJ/Hsp40 cysteine-rich domain"/>
    <property type="match status" value="1"/>
</dbReference>
<dbReference type="InterPro" id="IPR018253">
    <property type="entry name" value="DnaJ_domain_CS"/>
</dbReference>
<dbReference type="Gene3D" id="1.10.287.110">
    <property type="entry name" value="DnaJ domain"/>
    <property type="match status" value="1"/>
</dbReference>
<dbReference type="CDD" id="cd10747">
    <property type="entry name" value="DnaJ_C"/>
    <property type="match status" value="1"/>
</dbReference>
<feature type="region of interest" description="Disordered" evidence="4">
    <location>
        <begin position="70"/>
        <end position="94"/>
    </location>
</feature>